<gene>
    <name evidence="3" type="ORF">CJ030_MR1G014980</name>
</gene>
<evidence type="ECO:0000256" key="1">
    <source>
        <dbReference type="SAM" id="MobiDB-lite"/>
    </source>
</evidence>
<dbReference type="Proteomes" id="UP000516437">
    <property type="component" value="Chromosome 1"/>
</dbReference>
<accession>A0A6A1WT70</accession>
<keyword evidence="2" id="KW-0732">Signal</keyword>
<reference evidence="3 4" key="1">
    <citation type="journal article" date="2019" name="Plant Biotechnol. J.">
        <title>The red bayberry genome and genetic basis of sex determination.</title>
        <authorList>
            <person name="Jia H.M."/>
            <person name="Jia H.J."/>
            <person name="Cai Q.L."/>
            <person name="Wang Y."/>
            <person name="Zhao H.B."/>
            <person name="Yang W.F."/>
            <person name="Wang G.Y."/>
            <person name="Li Y.H."/>
            <person name="Zhan D.L."/>
            <person name="Shen Y.T."/>
            <person name="Niu Q.F."/>
            <person name="Chang L."/>
            <person name="Qiu J."/>
            <person name="Zhao L."/>
            <person name="Xie H.B."/>
            <person name="Fu W.Y."/>
            <person name="Jin J."/>
            <person name="Li X.W."/>
            <person name="Jiao Y."/>
            <person name="Zhou C.C."/>
            <person name="Tu T."/>
            <person name="Chai C.Y."/>
            <person name="Gao J.L."/>
            <person name="Fan L.J."/>
            <person name="van de Weg E."/>
            <person name="Wang J.Y."/>
            <person name="Gao Z.S."/>
        </authorList>
    </citation>
    <scope>NUCLEOTIDE SEQUENCE [LARGE SCALE GENOMIC DNA]</scope>
    <source>
        <tissue evidence="3">Leaves</tissue>
    </source>
</reference>
<dbReference type="AlphaFoldDB" id="A0A6A1WT70"/>
<dbReference type="PANTHER" id="PTHR37389">
    <property type="entry name" value="NODULIN-24"/>
    <property type="match status" value="1"/>
</dbReference>
<dbReference type="InterPro" id="IPR010800">
    <property type="entry name" value="GRP"/>
</dbReference>
<evidence type="ECO:0000256" key="2">
    <source>
        <dbReference type="SAM" id="SignalP"/>
    </source>
</evidence>
<sequence length="81" mass="8478">MANSKAFLLLGLVLAHVVLVISSEVSARELGETVEAANGEKLDGHGHGHGHEHRHRHEHDHEHHGKPGHGHPGHGAVGGGA</sequence>
<dbReference type="PANTHER" id="PTHR37389:SF16">
    <property type="entry name" value="GLYCINE-RICH CELL WALL STRUCTURAL PROTEIN"/>
    <property type="match status" value="1"/>
</dbReference>
<evidence type="ECO:0000313" key="4">
    <source>
        <dbReference type="Proteomes" id="UP000516437"/>
    </source>
</evidence>
<keyword evidence="4" id="KW-1185">Reference proteome</keyword>
<feature type="chain" id="PRO_5025524183" evidence="2">
    <location>
        <begin position="23"/>
        <end position="81"/>
    </location>
</feature>
<feature type="signal peptide" evidence="2">
    <location>
        <begin position="1"/>
        <end position="22"/>
    </location>
</feature>
<protein>
    <submittedName>
        <fullName evidence="3">Uncharacterized protein</fullName>
    </submittedName>
</protein>
<comment type="caution">
    <text evidence="3">The sequence shown here is derived from an EMBL/GenBank/DDBJ whole genome shotgun (WGS) entry which is preliminary data.</text>
</comment>
<proteinExistence type="predicted"/>
<dbReference type="EMBL" id="RXIC02000019">
    <property type="protein sequence ID" value="KAB1226998.1"/>
    <property type="molecule type" value="Genomic_DNA"/>
</dbReference>
<feature type="region of interest" description="Disordered" evidence="1">
    <location>
        <begin position="36"/>
        <end position="81"/>
    </location>
</feature>
<evidence type="ECO:0000313" key="3">
    <source>
        <dbReference type="EMBL" id="KAB1226998.1"/>
    </source>
</evidence>
<name>A0A6A1WT70_9ROSI</name>
<organism evidence="3 4">
    <name type="scientific">Morella rubra</name>
    <name type="common">Chinese bayberry</name>
    <dbReference type="NCBI Taxonomy" id="262757"/>
    <lineage>
        <taxon>Eukaryota</taxon>
        <taxon>Viridiplantae</taxon>
        <taxon>Streptophyta</taxon>
        <taxon>Embryophyta</taxon>
        <taxon>Tracheophyta</taxon>
        <taxon>Spermatophyta</taxon>
        <taxon>Magnoliopsida</taxon>
        <taxon>eudicotyledons</taxon>
        <taxon>Gunneridae</taxon>
        <taxon>Pentapetalae</taxon>
        <taxon>rosids</taxon>
        <taxon>fabids</taxon>
        <taxon>Fagales</taxon>
        <taxon>Myricaceae</taxon>
        <taxon>Morella</taxon>
    </lineage>
</organism>
<feature type="compositionally biased region" description="Basic residues" evidence="1">
    <location>
        <begin position="47"/>
        <end position="58"/>
    </location>
</feature>